<dbReference type="Proteomes" id="UP000821845">
    <property type="component" value="Chromosome 1"/>
</dbReference>
<proteinExistence type="predicted"/>
<name>A0ACB7TQT0_HYAAI</name>
<keyword evidence="2" id="KW-1185">Reference proteome</keyword>
<reference evidence="1" key="1">
    <citation type="submission" date="2020-05" db="EMBL/GenBank/DDBJ databases">
        <title>Large-scale comparative analyses of tick genomes elucidate their genetic diversity and vector capacities.</title>
        <authorList>
            <person name="Jia N."/>
            <person name="Wang J."/>
            <person name="Shi W."/>
            <person name="Du L."/>
            <person name="Sun Y."/>
            <person name="Zhan W."/>
            <person name="Jiang J."/>
            <person name="Wang Q."/>
            <person name="Zhang B."/>
            <person name="Ji P."/>
            <person name="Sakyi L.B."/>
            <person name="Cui X."/>
            <person name="Yuan T."/>
            <person name="Jiang B."/>
            <person name="Yang W."/>
            <person name="Lam T.T.-Y."/>
            <person name="Chang Q."/>
            <person name="Ding S."/>
            <person name="Wang X."/>
            <person name="Zhu J."/>
            <person name="Ruan X."/>
            <person name="Zhao L."/>
            <person name="Wei J."/>
            <person name="Que T."/>
            <person name="Du C."/>
            <person name="Cheng J."/>
            <person name="Dai P."/>
            <person name="Han X."/>
            <person name="Huang E."/>
            <person name="Gao Y."/>
            <person name="Liu J."/>
            <person name="Shao H."/>
            <person name="Ye R."/>
            <person name="Li L."/>
            <person name="Wei W."/>
            <person name="Wang X."/>
            <person name="Wang C."/>
            <person name="Yang T."/>
            <person name="Huo Q."/>
            <person name="Li W."/>
            <person name="Guo W."/>
            <person name="Chen H."/>
            <person name="Zhou L."/>
            <person name="Ni X."/>
            <person name="Tian J."/>
            <person name="Zhou Y."/>
            <person name="Sheng Y."/>
            <person name="Liu T."/>
            <person name="Pan Y."/>
            <person name="Xia L."/>
            <person name="Li J."/>
            <person name="Zhao F."/>
            <person name="Cao W."/>
        </authorList>
    </citation>
    <scope>NUCLEOTIDE SEQUENCE</scope>
    <source>
        <strain evidence="1">Hyas-2018</strain>
    </source>
</reference>
<gene>
    <name evidence="1" type="ORF">HPB50_017600</name>
</gene>
<accession>A0ACB7TQT0</accession>
<protein>
    <submittedName>
        <fullName evidence="1">Uncharacterized protein</fullName>
    </submittedName>
</protein>
<evidence type="ECO:0000313" key="2">
    <source>
        <dbReference type="Proteomes" id="UP000821845"/>
    </source>
</evidence>
<dbReference type="EMBL" id="CM023481">
    <property type="protein sequence ID" value="KAH6947214.1"/>
    <property type="molecule type" value="Genomic_DNA"/>
</dbReference>
<sequence>MHFVALYTYQLDYIQELVPPASLQARLLGLTSLRIPACNSTVPTEADIRVLQFRSLHWTLYVSPLVLLSFYFTVATVTRLQLLQQLLLDNDHVGRSYQSMAVKESVEPSASGVWTSLEGTVVSGGGVPSAGGASIAAGCGAEDDTVAGSMPDRGPGSRQLLLLMVLQGCRLLTRGSYVVTLIMMMAWSITYHSWLTFVLLLWSCVLWMMPSSRLACLRSSPALVAYAELLLLLQYLYSLDLTDEELPQQVNAVNLAQVGLFKYGYNSYQPLAVKTSLCTKTRPLPLSNDTIVNTQMVHVGNAASQQGPRAALRVGRAMSSPQRQHSTGGAFAAASGCTWELSARALDPYWHGRRAACAAPPPDTHVKGRLPTQRSS</sequence>
<comment type="caution">
    <text evidence="1">The sequence shown here is derived from an EMBL/GenBank/DDBJ whole genome shotgun (WGS) entry which is preliminary data.</text>
</comment>
<evidence type="ECO:0000313" key="1">
    <source>
        <dbReference type="EMBL" id="KAH6947214.1"/>
    </source>
</evidence>
<organism evidence="1 2">
    <name type="scientific">Hyalomma asiaticum</name>
    <name type="common">Tick</name>
    <dbReference type="NCBI Taxonomy" id="266040"/>
    <lineage>
        <taxon>Eukaryota</taxon>
        <taxon>Metazoa</taxon>
        <taxon>Ecdysozoa</taxon>
        <taxon>Arthropoda</taxon>
        <taxon>Chelicerata</taxon>
        <taxon>Arachnida</taxon>
        <taxon>Acari</taxon>
        <taxon>Parasitiformes</taxon>
        <taxon>Ixodida</taxon>
        <taxon>Ixodoidea</taxon>
        <taxon>Ixodidae</taxon>
        <taxon>Hyalomminae</taxon>
        <taxon>Hyalomma</taxon>
    </lineage>
</organism>